<dbReference type="Proteomes" id="UP000570474">
    <property type="component" value="Unassembled WGS sequence"/>
</dbReference>
<dbReference type="Gene3D" id="3.40.1360.10">
    <property type="match status" value="1"/>
</dbReference>
<dbReference type="Pfam" id="PF13155">
    <property type="entry name" value="Toprim_2"/>
    <property type="match status" value="1"/>
</dbReference>
<gene>
    <name evidence="2" type="ORF">HGH92_11080</name>
</gene>
<organism evidence="2 3">
    <name type="scientific">Chitinophaga varians</name>
    <dbReference type="NCBI Taxonomy" id="2202339"/>
    <lineage>
        <taxon>Bacteria</taxon>
        <taxon>Pseudomonadati</taxon>
        <taxon>Bacteroidota</taxon>
        <taxon>Chitinophagia</taxon>
        <taxon>Chitinophagales</taxon>
        <taxon>Chitinophagaceae</taxon>
        <taxon>Chitinophaga</taxon>
    </lineage>
</organism>
<dbReference type="RefSeq" id="WP_168870776.1">
    <property type="nucleotide sequence ID" value="NZ_JABAIA010000001.1"/>
</dbReference>
<protein>
    <submittedName>
        <fullName evidence="2">DNA primase</fullName>
    </submittedName>
</protein>
<accession>A0A847RVV8</accession>
<dbReference type="Gene3D" id="3.90.580.10">
    <property type="entry name" value="Zinc finger, CHC2-type domain"/>
    <property type="match status" value="1"/>
</dbReference>
<dbReference type="InterPro" id="IPR002694">
    <property type="entry name" value="Znf_CHC2"/>
</dbReference>
<name>A0A847RVV8_9BACT</name>
<dbReference type="SUPFAM" id="SSF57783">
    <property type="entry name" value="Zinc beta-ribbon"/>
    <property type="match status" value="1"/>
</dbReference>
<dbReference type="GO" id="GO:0003677">
    <property type="term" value="F:DNA binding"/>
    <property type="evidence" value="ECO:0007669"/>
    <property type="project" value="InterPro"/>
</dbReference>
<dbReference type="AlphaFoldDB" id="A0A847RVV8"/>
<dbReference type="SUPFAM" id="SSF56731">
    <property type="entry name" value="DNA primase core"/>
    <property type="match status" value="1"/>
</dbReference>
<dbReference type="GO" id="GO:0003899">
    <property type="term" value="F:DNA-directed RNA polymerase activity"/>
    <property type="evidence" value="ECO:0007669"/>
    <property type="project" value="InterPro"/>
</dbReference>
<evidence type="ECO:0000313" key="2">
    <source>
        <dbReference type="EMBL" id="NLR64847.1"/>
    </source>
</evidence>
<dbReference type="InterPro" id="IPR036977">
    <property type="entry name" value="DNA_primase_Znf_CHC2"/>
</dbReference>
<comment type="caution">
    <text evidence="2">The sequence shown here is derived from an EMBL/GenBank/DDBJ whole genome shotgun (WGS) entry which is preliminary data.</text>
</comment>
<keyword evidence="3" id="KW-1185">Reference proteome</keyword>
<sequence>MKDLKKWDLVDLLSKLGYEPSRVIRDDYWYLSPLRVEKTPSFKVNRRLNVWYDHGRGQGGDLIDFGCLYNNCSVSDLLKKWDGLPSPAFSFHPLVAGEKKNIARDGIAVLGIRPIADHHLLRYLDSRAIAHSLAASYCKEVDFSLHNRQYRALGFQNNAGGYELRNADFKGCCAPKDITLITNEGRQLNIFEGFFSFLSYLACQKEVGTTGDDFLILNSLALSGKATDLTEKYHKISLYLDNDDAGRRAAQSLKTSDRILDCSSLYHGFKDINDWWVNQNKPMQKVMNTVRRGLRR</sequence>
<dbReference type="EMBL" id="JABAIA010000001">
    <property type="protein sequence ID" value="NLR64847.1"/>
    <property type="molecule type" value="Genomic_DNA"/>
</dbReference>
<dbReference type="GO" id="GO:0006260">
    <property type="term" value="P:DNA replication"/>
    <property type="evidence" value="ECO:0007669"/>
    <property type="project" value="InterPro"/>
</dbReference>
<proteinExistence type="predicted"/>
<feature type="domain" description="Zinc finger CHC2-type" evidence="1">
    <location>
        <begin position="25"/>
        <end position="78"/>
    </location>
</feature>
<dbReference type="GO" id="GO:0008270">
    <property type="term" value="F:zinc ion binding"/>
    <property type="evidence" value="ECO:0007669"/>
    <property type="project" value="InterPro"/>
</dbReference>
<reference evidence="2 3" key="1">
    <citation type="submission" date="2020-04" db="EMBL/GenBank/DDBJ databases">
        <authorList>
            <person name="Yin C."/>
        </authorList>
    </citation>
    <scope>NUCLEOTIDE SEQUENCE [LARGE SCALE GENOMIC DNA]</scope>
    <source>
        <strain evidence="2 3">Ae27</strain>
    </source>
</reference>
<evidence type="ECO:0000259" key="1">
    <source>
        <dbReference type="Pfam" id="PF01807"/>
    </source>
</evidence>
<evidence type="ECO:0000313" key="3">
    <source>
        <dbReference type="Proteomes" id="UP000570474"/>
    </source>
</evidence>
<dbReference type="Pfam" id="PF01807">
    <property type="entry name" value="Zn_ribbon_DnaG"/>
    <property type="match status" value="1"/>
</dbReference>